<dbReference type="PANTHER" id="PTHR33361:SF2">
    <property type="entry name" value="DUF885 DOMAIN-CONTAINING PROTEIN"/>
    <property type="match status" value="1"/>
</dbReference>
<dbReference type="SMART" id="SM00033">
    <property type="entry name" value="CH"/>
    <property type="match status" value="3"/>
</dbReference>
<evidence type="ECO:0000256" key="1">
    <source>
        <dbReference type="ARBA" id="ARBA00022737"/>
    </source>
</evidence>
<dbReference type="Gene3D" id="1.10.418.10">
    <property type="entry name" value="Calponin-like domain"/>
    <property type="match status" value="3"/>
</dbReference>
<dbReference type="CDD" id="cd21227">
    <property type="entry name" value="CH_jitterbug-like_rpt1"/>
    <property type="match status" value="1"/>
</dbReference>
<evidence type="ECO:0000256" key="4">
    <source>
        <dbReference type="SAM" id="SignalP"/>
    </source>
</evidence>
<feature type="domain" description="Calponin-homology (CH)" evidence="5">
    <location>
        <begin position="849"/>
        <end position="953"/>
    </location>
</feature>
<dbReference type="InterPro" id="IPR001715">
    <property type="entry name" value="CH_dom"/>
</dbReference>
<feature type="domain" description="Calponin-homology (CH)" evidence="5">
    <location>
        <begin position="737"/>
        <end position="842"/>
    </location>
</feature>
<feature type="domain" description="Calponin-homology (CH)" evidence="5">
    <location>
        <begin position="954"/>
        <end position="1054"/>
    </location>
</feature>
<dbReference type="PROSITE" id="PS50021">
    <property type="entry name" value="CH"/>
    <property type="match status" value="3"/>
</dbReference>
<comment type="caution">
    <text evidence="6">The sequence shown here is derived from an EMBL/GenBank/DDBJ whole genome shotgun (WGS) entry which is preliminary data.</text>
</comment>
<dbReference type="AlphaFoldDB" id="A0AAE0ZX90"/>
<reference evidence="6" key="1">
    <citation type="journal article" date="2023" name="G3 (Bethesda)">
        <title>A reference genome for the long-term kleptoplast-retaining sea slug Elysia crispata morphotype clarki.</title>
        <authorList>
            <person name="Eastman K.E."/>
            <person name="Pendleton A.L."/>
            <person name="Shaikh M.A."/>
            <person name="Suttiyut T."/>
            <person name="Ogas R."/>
            <person name="Tomko P."/>
            <person name="Gavelis G."/>
            <person name="Widhalm J.R."/>
            <person name="Wisecaver J.H."/>
        </authorList>
    </citation>
    <scope>NUCLEOTIDE SEQUENCE</scope>
    <source>
        <strain evidence="6">ECLA1</strain>
    </source>
</reference>
<dbReference type="InterPro" id="IPR001589">
    <property type="entry name" value="Actinin_actin-bd_CS"/>
</dbReference>
<feature type="region of interest" description="Disordered" evidence="3">
    <location>
        <begin position="1071"/>
        <end position="1100"/>
    </location>
</feature>
<dbReference type="Pfam" id="PF00307">
    <property type="entry name" value="CH"/>
    <property type="match status" value="3"/>
</dbReference>
<evidence type="ECO:0000256" key="2">
    <source>
        <dbReference type="ARBA" id="ARBA00023203"/>
    </source>
</evidence>
<name>A0AAE0ZX90_9GAST</name>
<sequence length="1100" mass="126127">MKTLQCLLLVAIHVAIAQGDEHIQLKYLEREFYSWRKAERGIGDYRQDDRLEQFDLELIDIRTEYAGYLLETLLNISKVNLSEKDQMDYAIMQDMLQAYTNGRNWSRWTYLTPMSWLEGLQRNPDLFVESTNFLNIGDFENYISKLHDFPRLFREYKISFNEAIRLGRASNIRSIDRIPGQIEHILNVSVTQSIYYKPFITYLNDTYLSLPDPEAVIESVQKRGLKAVEIVFEAYKDLKDYLENIYMKNTRPSAGLGTLAGGADFYQECLNWYLSLKMTPGEIHRLGLQEIDKIKDKMYEIIEKQGYHNISIRDYFAELKKREDMFFDTEDDIIAEYENIIHRRIEPHLNKFFRDQPGLPVVVHPMPSDGSRGWYYSGSADGMRPGIFYANTKRRVPKYVMMSLAMHESNPGHHLQMSYSLTSDLSDFRKNSENNEKFRVPFAIPSYTAFVEGWALYAESLGVETGIYEKDYELLGYYESELFRAARLAVDTGLHYFNWTRDQAQEFFIQHTAESKEGIVVEVDRYITWPGQATTYKIGELWIRALRERAEKELGIERRKSWVSHRLSGPCRDRAEKELGELFDVREFHMAVLENGAIPLPILEDQVLKWIKDYRKRKLEEEEMDGECECVMVPRAKPKVRCRRSSPLTLEPNAAHRLQAVYIISGPEAILFCQKLAVTNGNECPASLKPSAFTSKAKCLHLKLDCHSINKEIFWPSEDKKKVKMMSGYTSEDQWIAIQKKTFANWANEQLKIGNRSVDDLAVDFSDGVRLVALVEALQFRKLGKVFQRPTSRIQMLQNVSLALQAVAEDNVRLVNIGNDDIVDANLKLTLGLLWHLILRYQISGARAAPPRKLMLSWFRSMLPDDLDITNLTTSWSDGRALHALLEQCRPGLSPDWRNLQPGDAVSNCQKAMRLAKEKLGIPRVISAEDFASPELDELSAMTYLSYFIKKDSPGYNEMLEWVRKQLKTLKVTNFTTDWNDGQLLCSLVHSYGGGIPGWPLLDKSGNVAACQIGLDSAHALGVQKTISASELADPKVDHLTVMTYVALFKKVTPRLPKAQKCRVETRLEETTVGQEVSDLERGEGRGQGGQGGKKTTLGD</sequence>
<keyword evidence="7" id="KW-1185">Reference proteome</keyword>
<keyword evidence="2" id="KW-0009">Actin-binding</keyword>
<keyword evidence="1" id="KW-0677">Repeat</keyword>
<dbReference type="InterPro" id="IPR010281">
    <property type="entry name" value="DUF885"/>
</dbReference>
<dbReference type="PANTHER" id="PTHR33361">
    <property type="entry name" value="GLR0591 PROTEIN"/>
    <property type="match status" value="1"/>
</dbReference>
<evidence type="ECO:0000259" key="5">
    <source>
        <dbReference type="PROSITE" id="PS50021"/>
    </source>
</evidence>
<dbReference type="InterPro" id="IPR036872">
    <property type="entry name" value="CH_dom_sf"/>
</dbReference>
<feature type="signal peptide" evidence="4">
    <location>
        <begin position="1"/>
        <end position="19"/>
    </location>
</feature>
<protein>
    <recommendedName>
        <fullName evidence="5">Calponin-homology (CH) domain-containing protein</fullName>
    </recommendedName>
</protein>
<evidence type="ECO:0000313" key="6">
    <source>
        <dbReference type="EMBL" id="KAK3776307.1"/>
    </source>
</evidence>
<dbReference type="Proteomes" id="UP001283361">
    <property type="component" value="Unassembled WGS sequence"/>
</dbReference>
<organism evidence="6 7">
    <name type="scientific">Elysia crispata</name>
    <name type="common">lettuce slug</name>
    <dbReference type="NCBI Taxonomy" id="231223"/>
    <lineage>
        <taxon>Eukaryota</taxon>
        <taxon>Metazoa</taxon>
        <taxon>Spiralia</taxon>
        <taxon>Lophotrochozoa</taxon>
        <taxon>Mollusca</taxon>
        <taxon>Gastropoda</taxon>
        <taxon>Heterobranchia</taxon>
        <taxon>Euthyneura</taxon>
        <taxon>Panpulmonata</taxon>
        <taxon>Sacoglossa</taxon>
        <taxon>Placobranchoidea</taxon>
        <taxon>Plakobranchidae</taxon>
        <taxon>Elysia</taxon>
    </lineage>
</organism>
<accession>A0AAE0ZX90</accession>
<proteinExistence type="predicted"/>
<evidence type="ECO:0000256" key="3">
    <source>
        <dbReference type="SAM" id="MobiDB-lite"/>
    </source>
</evidence>
<feature type="chain" id="PRO_5042222773" description="Calponin-homology (CH) domain-containing protein" evidence="4">
    <location>
        <begin position="20"/>
        <end position="1100"/>
    </location>
</feature>
<dbReference type="GO" id="GO:0003779">
    <property type="term" value="F:actin binding"/>
    <property type="evidence" value="ECO:0007669"/>
    <property type="project" value="UniProtKB-KW"/>
</dbReference>
<dbReference type="SUPFAM" id="SSF47576">
    <property type="entry name" value="Calponin-homology domain, CH-domain"/>
    <property type="match status" value="2"/>
</dbReference>
<keyword evidence="4" id="KW-0732">Signal</keyword>
<dbReference type="PROSITE" id="PS00020">
    <property type="entry name" value="ACTININ_2"/>
    <property type="match status" value="1"/>
</dbReference>
<gene>
    <name evidence="6" type="ORF">RRG08_039893</name>
</gene>
<evidence type="ECO:0000313" key="7">
    <source>
        <dbReference type="Proteomes" id="UP001283361"/>
    </source>
</evidence>
<dbReference type="EMBL" id="JAWDGP010003233">
    <property type="protein sequence ID" value="KAK3776307.1"/>
    <property type="molecule type" value="Genomic_DNA"/>
</dbReference>
<dbReference type="Pfam" id="PF05960">
    <property type="entry name" value="DUF885"/>
    <property type="match status" value="2"/>
</dbReference>